<evidence type="ECO:0000256" key="11">
    <source>
        <dbReference type="ARBA" id="ARBA00023180"/>
    </source>
</evidence>
<dbReference type="PANTHER" id="PTHR24028:SF236">
    <property type="entry name" value="PROTOCADHERIN GAMMA-C3"/>
    <property type="match status" value="1"/>
</dbReference>
<evidence type="ECO:0000256" key="6">
    <source>
        <dbReference type="ARBA" id="ARBA00022737"/>
    </source>
</evidence>
<dbReference type="AlphaFoldDB" id="A0A401SHE6"/>
<feature type="domain" description="Cadherin" evidence="15">
    <location>
        <begin position="19"/>
        <end position="125"/>
    </location>
</feature>
<evidence type="ECO:0000313" key="17">
    <source>
        <dbReference type="Proteomes" id="UP000287033"/>
    </source>
</evidence>
<dbReference type="SMART" id="SM00112">
    <property type="entry name" value="CA"/>
    <property type="match status" value="6"/>
</dbReference>
<reference evidence="16 17" key="1">
    <citation type="journal article" date="2018" name="Nat. Ecol. Evol.">
        <title>Shark genomes provide insights into elasmobranch evolution and the origin of vertebrates.</title>
        <authorList>
            <person name="Hara Y"/>
            <person name="Yamaguchi K"/>
            <person name="Onimaru K"/>
            <person name="Kadota M"/>
            <person name="Koyanagi M"/>
            <person name="Keeley SD"/>
            <person name="Tatsumi K"/>
            <person name="Tanaka K"/>
            <person name="Motone F"/>
            <person name="Kageyama Y"/>
            <person name="Nozu R"/>
            <person name="Adachi N"/>
            <person name="Nishimura O"/>
            <person name="Nakagawa R"/>
            <person name="Tanegashima C"/>
            <person name="Kiyatake I"/>
            <person name="Matsumoto R"/>
            <person name="Murakumo K"/>
            <person name="Nishida K"/>
            <person name="Terakita A"/>
            <person name="Kuratani S"/>
            <person name="Sato K"/>
            <person name="Hyodo S Kuraku.S."/>
        </authorList>
    </citation>
    <scope>NUCLEOTIDE SEQUENCE [LARGE SCALE GENOMIC DNA]</scope>
</reference>
<evidence type="ECO:0000256" key="14">
    <source>
        <dbReference type="SAM" id="SignalP"/>
    </source>
</evidence>
<evidence type="ECO:0000256" key="13">
    <source>
        <dbReference type="SAM" id="Phobius"/>
    </source>
</evidence>
<name>A0A401SHE6_CHIPU</name>
<dbReference type="FunFam" id="2.60.40.60:FF:000002">
    <property type="entry name" value="Protocadherin alpha 2"/>
    <property type="match status" value="1"/>
</dbReference>
<feature type="signal peptide" evidence="14">
    <location>
        <begin position="1"/>
        <end position="21"/>
    </location>
</feature>
<feature type="domain" description="Cadherin" evidence="15">
    <location>
        <begin position="342"/>
        <end position="446"/>
    </location>
</feature>
<dbReference type="FunFam" id="2.60.40.60:FF:000001">
    <property type="entry name" value="Protocadherin alpha 2"/>
    <property type="match status" value="1"/>
</dbReference>
<accession>A0A401SHE6</accession>
<keyword evidence="8" id="KW-0130">Cell adhesion</keyword>
<evidence type="ECO:0000313" key="16">
    <source>
        <dbReference type="EMBL" id="GCC29846.1"/>
    </source>
</evidence>
<dbReference type="PROSITE" id="PS00232">
    <property type="entry name" value="CADHERIN_1"/>
    <property type="match status" value="3"/>
</dbReference>
<feature type="domain" description="Cadherin" evidence="15">
    <location>
        <begin position="561"/>
        <end position="666"/>
    </location>
</feature>
<dbReference type="InterPro" id="IPR050174">
    <property type="entry name" value="Protocadherin/Cadherin-CA"/>
</dbReference>
<keyword evidence="11" id="KW-0325">Glycoprotein</keyword>
<organism evidence="16 17">
    <name type="scientific">Chiloscyllium punctatum</name>
    <name type="common">Brownbanded bambooshark</name>
    <name type="synonym">Hemiscyllium punctatum</name>
    <dbReference type="NCBI Taxonomy" id="137246"/>
    <lineage>
        <taxon>Eukaryota</taxon>
        <taxon>Metazoa</taxon>
        <taxon>Chordata</taxon>
        <taxon>Craniata</taxon>
        <taxon>Vertebrata</taxon>
        <taxon>Chondrichthyes</taxon>
        <taxon>Elasmobranchii</taxon>
        <taxon>Galeomorphii</taxon>
        <taxon>Galeoidea</taxon>
        <taxon>Orectolobiformes</taxon>
        <taxon>Hemiscylliidae</taxon>
        <taxon>Chiloscyllium</taxon>
    </lineage>
</organism>
<dbReference type="InterPro" id="IPR002126">
    <property type="entry name" value="Cadherin-like_dom"/>
</dbReference>
<dbReference type="CDD" id="cd11304">
    <property type="entry name" value="Cadherin_repeat"/>
    <property type="match status" value="6"/>
</dbReference>
<keyword evidence="3" id="KW-1003">Cell membrane</keyword>
<dbReference type="InterPro" id="IPR013164">
    <property type="entry name" value="Cadherin_N"/>
</dbReference>
<keyword evidence="9 13" id="KW-1133">Transmembrane helix</keyword>
<dbReference type="FunFam" id="2.60.40.60:FF:000018">
    <property type="entry name" value="Protocadherin gamma c3"/>
    <property type="match status" value="1"/>
</dbReference>
<evidence type="ECO:0000256" key="1">
    <source>
        <dbReference type="ARBA" id="ARBA00003436"/>
    </source>
</evidence>
<feature type="domain" description="Cadherin" evidence="15">
    <location>
        <begin position="447"/>
        <end position="556"/>
    </location>
</feature>
<dbReference type="Pfam" id="PF00028">
    <property type="entry name" value="Cadherin"/>
    <property type="match status" value="5"/>
</dbReference>
<dbReference type="FunFam" id="2.60.40.60:FF:000004">
    <property type="entry name" value="Protocadherin 1 gamma 2"/>
    <property type="match status" value="1"/>
</dbReference>
<evidence type="ECO:0000256" key="2">
    <source>
        <dbReference type="ARBA" id="ARBA00004251"/>
    </source>
</evidence>
<keyword evidence="5 14" id="KW-0732">Signal</keyword>
<comment type="function">
    <text evidence="1">Potential calcium-dependent cell-adhesion protein. May be involved in the establishment and maintenance of specific neuronal connections in the brain.</text>
</comment>
<dbReference type="OrthoDB" id="6252479at2759"/>
<comment type="subcellular location">
    <subcellularLocation>
        <location evidence="2">Cell membrane</location>
        <topology evidence="2">Single-pass type I membrane protein</topology>
    </subcellularLocation>
</comment>
<feature type="transmembrane region" description="Helical" evidence="13">
    <location>
        <begin position="679"/>
        <end position="706"/>
    </location>
</feature>
<dbReference type="EMBL" id="BEZZ01000269">
    <property type="protein sequence ID" value="GCC29846.1"/>
    <property type="molecule type" value="Genomic_DNA"/>
</dbReference>
<feature type="chain" id="PRO_5019249162" description="Cadherin domain-containing protein" evidence="14">
    <location>
        <begin position="22"/>
        <end position="826"/>
    </location>
</feature>
<evidence type="ECO:0000256" key="10">
    <source>
        <dbReference type="ARBA" id="ARBA00023136"/>
    </source>
</evidence>
<evidence type="ECO:0000256" key="3">
    <source>
        <dbReference type="ARBA" id="ARBA00022475"/>
    </source>
</evidence>
<dbReference type="PANTHER" id="PTHR24028">
    <property type="entry name" value="CADHERIN-87A"/>
    <property type="match status" value="1"/>
</dbReference>
<evidence type="ECO:0000256" key="9">
    <source>
        <dbReference type="ARBA" id="ARBA00022989"/>
    </source>
</evidence>
<evidence type="ECO:0000259" key="15">
    <source>
        <dbReference type="PROSITE" id="PS50268"/>
    </source>
</evidence>
<dbReference type="GO" id="GO:0005886">
    <property type="term" value="C:plasma membrane"/>
    <property type="evidence" value="ECO:0007669"/>
    <property type="project" value="UniProtKB-SubCell"/>
</dbReference>
<feature type="domain" description="Cadherin" evidence="15">
    <location>
        <begin position="234"/>
        <end position="341"/>
    </location>
</feature>
<dbReference type="GO" id="GO:0005509">
    <property type="term" value="F:calcium ion binding"/>
    <property type="evidence" value="ECO:0007669"/>
    <property type="project" value="UniProtKB-UniRule"/>
</dbReference>
<protein>
    <recommendedName>
        <fullName evidence="15">Cadherin domain-containing protein</fullName>
    </recommendedName>
</protein>
<comment type="caution">
    <text evidence="16">The sequence shown here is derived from an EMBL/GenBank/DDBJ whole genome shotgun (WGS) entry which is preliminary data.</text>
</comment>
<keyword evidence="10 13" id="KW-0472">Membrane</keyword>
<dbReference type="PRINTS" id="PR00205">
    <property type="entry name" value="CADHERIN"/>
</dbReference>
<dbReference type="FunFam" id="2.60.40.60:FF:000129">
    <property type="entry name" value="protocadherin alpha-C2 isoform X1"/>
    <property type="match status" value="1"/>
</dbReference>
<evidence type="ECO:0000256" key="7">
    <source>
        <dbReference type="ARBA" id="ARBA00022837"/>
    </source>
</evidence>
<gene>
    <name evidence="16" type="ORF">chiPu_0008288</name>
</gene>
<dbReference type="OMA" id="FQVHIQA"/>
<evidence type="ECO:0000256" key="4">
    <source>
        <dbReference type="ARBA" id="ARBA00022692"/>
    </source>
</evidence>
<keyword evidence="6" id="KW-0677">Repeat</keyword>
<evidence type="ECO:0000256" key="12">
    <source>
        <dbReference type="PROSITE-ProRule" id="PRU00043"/>
    </source>
</evidence>
<keyword evidence="17" id="KW-1185">Reference proteome</keyword>
<keyword evidence="7 12" id="KW-0106">Calcium</keyword>
<evidence type="ECO:0000256" key="8">
    <source>
        <dbReference type="ARBA" id="ARBA00022889"/>
    </source>
</evidence>
<dbReference type="InterPro" id="IPR015919">
    <property type="entry name" value="Cadherin-like_sf"/>
</dbReference>
<feature type="domain" description="Cadherin" evidence="15">
    <location>
        <begin position="126"/>
        <end position="233"/>
    </location>
</feature>
<dbReference type="Gene3D" id="2.60.40.60">
    <property type="entry name" value="Cadherins"/>
    <property type="match status" value="6"/>
</dbReference>
<dbReference type="Pfam" id="PF08266">
    <property type="entry name" value="Cadherin_2"/>
    <property type="match status" value="1"/>
</dbReference>
<evidence type="ECO:0000256" key="5">
    <source>
        <dbReference type="ARBA" id="ARBA00022729"/>
    </source>
</evidence>
<dbReference type="FunFam" id="2.60.40.60:FF:000006">
    <property type="entry name" value="Protocadherin alpha 2"/>
    <property type="match status" value="1"/>
</dbReference>
<dbReference type="Proteomes" id="UP000287033">
    <property type="component" value="Unassembled WGS sequence"/>
</dbReference>
<dbReference type="SUPFAM" id="SSF49313">
    <property type="entry name" value="Cadherin-like"/>
    <property type="match status" value="6"/>
</dbReference>
<dbReference type="GO" id="GO:0007156">
    <property type="term" value="P:homophilic cell adhesion via plasma membrane adhesion molecules"/>
    <property type="evidence" value="ECO:0007669"/>
    <property type="project" value="InterPro"/>
</dbReference>
<dbReference type="PROSITE" id="PS50268">
    <property type="entry name" value="CADHERIN_2"/>
    <property type="match status" value="6"/>
</dbReference>
<keyword evidence="4 13" id="KW-0812">Transmembrane</keyword>
<proteinExistence type="predicted"/>
<dbReference type="STRING" id="137246.A0A401SHE6"/>
<dbReference type="InterPro" id="IPR020894">
    <property type="entry name" value="Cadherin_CS"/>
</dbReference>
<sequence>MLNKPAIPSIFLLCFWNLATGQLRYSIPEEQEPGALVGNIAQDLGLNVEELTRRKFRIVSDSPAQNLNVDLKSGLLIVEGRIDREQLCGQSSTCLVPVQVVIENPVEQYRVDVEILDINDNPPRFPVSEIRLEIAESAIPGTRFLLQNAHDSDVQANSLRTYQLTPNDHFSLDVQFRGETKLPELKLDMSLDREEQSEHSLLLTALDGGSPMRTGTTHVIINVLDINDNAPVFEQSLYVVNLTENVSSGSLVIKLNATDLDEGSNDDIVYSFSSYNKERIRELFSIDAISGEIRVSGMLDFEEVSTYDIDVEAKDKSSYPLSTHCNVRVNIKDLNDNAPNITLNSIAKEVREDASRGTLIALINVKDKDSHENAYVDCRISPNLPFVLKSSFKNSYMLVLNDPLDRERASEYKIVVTCYDRGNPPLTSNANIVVHVSDINDNAPRFLQPSYTIYVMENNAPGNSIGVVRAFDPDVDENSHLSYSIEESEVKGTPISSYVSINSKTGVIYSQKKFDYEQLKHFQVHIQAQDGGVPLLSSNTTANVIILDQNDNPPIIKMPKSMNYPQIAVPRSAAPRHLTAKIIASDADSGQNARLFYQIVQATDLSLFTVSHNSGEVRTARHFKDSDDISQKLVIQVSDSGHPPLSGTVTLTISVAEQSAEIRSNFAEPHEELENVTDLAFHIVITLGVLSFILLAIIVVLIALIWPVNRHIAFSRRCVRCCWASEFETKNRFQGSNVNLQIVPDPKVIANVLEVEGNGSVLDAYQYKLHSAPQVGALEYMVVVPFSPGTSGINARNSRPTLAERDIRATNDWLTKMNKVSAHIEL</sequence>